<keyword evidence="5 8" id="KW-0378">Hydrolase</keyword>
<dbReference type="Gene3D" id="3.40.50.880">
    <property type="match status" value="1"/>
</dbReference>
<evidence type="ECO:0000256" key="6">
    <source>
        <dbReference type="ARBA" id="ARBA00022833"/>
    </source>
</evidence>
<name>A0ABV1E1X6_9FIRM</name>
<dbReference type="PANTHER" id="PTHR36447">
    <property type="entry name" value="BETA-GALACTOSIDASE GANA"/>
    <property type="match status" value="1"/>
</dbReference>
<feature type="domain" description="Beta-galactosidase trimerisation" evidence="10">
    <location>
        <begin position="397"/>
        <end position="599"/>
    </location>
</feature>
<evidence type="ECO:0000259" key="11">
    <source>
        <dbReference type="Pfam" id="PF08533"/>
    </source>
</evidence>
<evidence type="ECO:0000259" key="9">
    <source>
        <dbReference type="Pfam" id="PF02449"/>
    </source>
</evidence>
<evidence type="ECO:0000256" key="7">
    <source>
        <dbReference type="ARBA" id="ARBA00023295"/>
    </source>
</evidence>
<dbReference type="Gene3D" id="3.20.20.80">
    <property type="entry name" value="Glycosidases"/>
    <property type="match status" value="1"/>
</dbReference>
<protein>
    <recommendedName>
        <fullName evidence="3 8">Beta-galactosidase</fullName>
        <shortName evidence="8">Beta-gal</shortName>
        <ecNumber evidence="3 8">3.2.1.23</ecNumber>
    </recommendedName>
</protein>
<comment type="catalytic activity">
    <reaction evidence="1 8">
        <text>Hydrolysis of terminal non-reducing beta-D-galactose residues in beta-D-galactosides.</text>
        <dbReference type="EC" id="3.2.1.23"/>
    </reaction>
</comment>
<dbReference type="Proteomes" id="UP001489509">
    <property type="component" value="Unassembled WGS sequence"/>
</dbReference>
<dbReference type="CDD" id="cd03143">
    <property type="entry name" value="A4_beta-galactosidase_middle_domain"/>
    <property type="match status" value="1"/>
</dbReference>
<reference evidence="12 13" key="1">
    <citation type="submission" date="2024-03" db="EMBL/GenBank/DDBJ databases">
        <title>Human intestinal bacterial collection.</title>
        <authorList>
            <person name="Pauvert C."/>
            <person name="Hitch T.C.A."/>
            <person name="Clavel T."/>
        </authorList>
    </citation>
    <scope>NUCLEOTIDE SEQUENCE [LARGE SCALE GENOMIC DNA]</scope>
    <source>
        <strain evidence="12 13">CLA-JM-H44</strain>
    </source>
</reference>
<evidence type="ECO:0000256" key="8">
    <source>
        <dbReference type="PIRNR" id="PIRNR001084"/>
    </source>
</evidence>
<dbReference type="InterPro" id="IPR013739">
    <property type="entry name" value="Beta_galactosidase_C"/>
</dbReference>
<organism evidence="12 13">
    <name type="scientific">Solibaculum intestinale</name>
    <dbReference type="NCBI Taxonomy" id="3133165"/>
    <lineage>
        <taxon>Bacteria</taxon>
        <taxon>Bacillati</taxon>
        <taxon>Bacillota</taxon>
        <taxon>Clostridia</taxon>
        <taxon>Eubacteriales</taxon>
        <taxon>Oscillospiraceae</taxon>
        <taxon>Solibaculum</taxon>
    </lineage>
</organism>
<evidence type="ECO:0000313" key="12">
    <source>
        <dbReference type="EMBL" id="MEQ2441308.1"/>
    </source>
</evidence>
<dbReference type="SUPFAM" id="SSF51445">
    <property type="entry name" value="(Trans)glycosidases"/>
    <property type="match status" value="1"/>
</dbReference>
<evidence type="ECO:0000256" key="3">
    <source>
        <dbReference type="ARBA" id="ARBA00012756"/>
    </source>
</evidence>
<proteinExistence type="inferred from homology"/>
<dbReference type="Gene3D" id="2.60.40.1180">
    <property type="entry name" value="Golgi alpha-mannosidase II"/>
    <property type="match status" value="1"/>
</dbReference>
<dbReference type="Pfam" id="PF02449">
    <property type="entry name" value="Glyco_hydro_42"/>
    <property type="match status" value="1"/>
</dbReference>
<dbReference type="EC" id="3.2.1.23" evidence="3 8"/>
<keyword evidence="6" id="KW-0862">Zinc</keyword>
<dbReference type="InterPro" id="IPR013738">
    <property type="entry name" value="Beta_galactosidase_Trimer"/>
</dbReference>
<keyword evidence="13" id="KW-1185">Reference proteome</keyword>
<dbReference type="SUPFAM" id="SSF52317">
    <property type="entry name" value="Class I glutamine amidotransferase-like"/>
    <property type="match status" value="1"/>
</dbReference>
<evidence type="ECO:0000256" key="4">
    <source>
        <dbReference type="ARBA" id="ARBA00022723"/>
    </source>
</evidence>
<feature type="domain" description="Glycoside hydrolase family 42 N-terminal" evidence="9">
    <location>
        <begin position="6"/>
        <end position="384"/>
    </location>
</feature>
<sequence length="666" mass="74818">MIIGADYYPEHWSVSRWETDAAMMEEMGLTVVRLAEFSWSKLEPEEGNYDFSWLDEALNVLSAHGISAILGTPTAAPPKWLMDKYEGMYSVDGYGRIRGFGSRRHYCFNSPDYQKAARRIAAALGAHYRAHPAVVGWQIDNEFGCHNDEVCFCGHCQREFRRWLKSKYATVEELNRAWGTVFWSQTYRSFDEVIVPGYAQCDGESTRNFCHNPGLLLDYMRCRTDNVAAFLDLQVKALKEAGCSQPVTHNFMGNYDHLDYFKLAKGVDFVSWDNYLCHQWQQSSYGDAALAHETMRGLKQKKFWVMEQQSGPAGWSVMGDTPRPGQLRLWSWQAYAHGAQAIVYFRWRACLFGTEQYWYGILDHDGVPRRRYREIGQTAKELTRIDEMLAGGGPVSEAALIKSYDNAFSHQFQPHNPKFDYNALLRSYYEGLMQNGVSCDVCSIDDDLSRYKLVILPAFQLVTPPMAKKLRDYVSRGGHVVLSFRSGAREWNNQMTERTLPGLFREITGVTVSEFNSILYGDPIPVKGPFGKSEASIWCDLLEPDTAKPYAVYGGDYCEGAPAVTVNAFGKGKAWYVGCDLGADAMELLLGDVLKDAGITPPVSDLPKEVEAVSWECPDGQKVLFLLNHGKDPVSVPVSGFSKELLSGLPAAQTLTLEGYGIGVLT</sequence>
<evidence type="ECO:0000256" key="5">
    <source>
        <dbReference type="ARBA" id="ARBA00022801"/>
    </source>
</evidence>
<evidence type="ECO:0000256" key="1">
    <source>
        <dbReference type="ARBA" id="ARBA00001412"/>
    </source>
</evidence>
<dbReference type="Pfam" id="PF08533">
    <property type="entry name" value="Glyco_hydro_42C"/>
    <property type="match status" value="1"/>
</dbReference>
<accession>A0ABV1E1X6</accession>
<gene>
    <name evidence="12" type="ORF">WMO26_10765</name>
</gene>
<evidence type="ECO:0000256" key="2">
    <source>
        <dbReference type="ARBA" id="ARBA00005940"/>
    </source>
</evidence>
<comment type="similarity">
    <text evidence="2 8">Belongs to the glycosyl hydrolase 42 family.</text>
</comment>
<evidence type="ECO:0000313" key="13">
    <source>
        <dbReference type="Proteomes" id="UP001489509"/>
    </source>
</evidence>
<dbReference type="InterPro" id="IPR017853">
    <property type="entry name" value="GH"/>
</dbReference>
<dbReference type="InterPro" id="IPR013529">
    <property type="entry name" value="Glyco_hydro_42_N"/>
</dbReference>
<keyword evidence="4" id="KW-0479">Metal-binding</keyword>
<dbReference type="EMBL" id="JBBMFD010000021">
    <property type="protein sequence ID" value="MEQ2441308.1"/>
    <property type="molecule type" value="Genomic_DNA"/>
</dbReference>
<evidence type="ECO:0000259" key="10">
    <source>
        <dbReference type="Pfam" id="PF08532"/>
    </source>
</evidence>
<dbReference type="PIRSF" id="PIRSF001084">
    <property type="entry name" value="B-galactosidase"/>
    <property type="match status" value="1"/>
</dbReference>
<keyword evidence="7 8" id="KW-0326">Glycosidase</keyword>
<comment type="caution">
    <text evidence="12">The sequence shown here is derived from an EMBL/GenBank/DDBJ whole genome shotgun (WGS) entry which is preliminary data.</text>
</comment>
<feature type="domain" description="Beta-galactosidase C-terminal" evidence="11">
    <location>
        <begin position="618"/>
        <end position="665"/>
    </location>
</feature>
<dbReference type="PANTHER" id="PTHR36447:SF2">
    <property type="entry name" value="BETA-GALACTOSIDASE YESZ"/>
    <property type="match status" value="1"/>
</dbReference>
<dbReference type="InterPro" id="IPR029062">
    <property type="entry name" value="Class_I_gatase-like"/>
</dbReference>
<dbReference type="Pfam" id="PF08532">
    <property type="entry name" value="Glyco_hydro_42M"/>
    <property type="match status" value="1"/>
</dbReference>
<dbReference type="InterPro" id="IPR013780">
    <property type="entry name" value="Glyco_hydro_b"/>
</dbReference>
<dbReference type="InterPro" id="IPR003476">
    <property type="entry name" value="Glyco_hydro_42"/>
</dbReference>
<dbReference type="RefSeq" id="WP_349220332.1">
    <property type="nucleotide sequence ID" value="NZ_JBBMFD010000021.1"/>
</dbReference>